<dbReference type="GO" id="GO:0007187">
    <property type="term" value="P:G protein-coupled receptor signaling pathway, coupled to cyclic nucleotide second messenger"/>
    <property type="evidence" value="ECO:0007669"/>
    <property type="project" value="TreeGrafter"/>
</dbReference>
<dbReference type="GO" id="GO:0004969">
    <property type="term" value="F:histamine receptor activity"/>
    <property type="evidence" value="ECO:0007669"/>
    <property type="project" value="InterPro"/>
</dbReference>
<proteinExistence type="inferred from homology"/>
<feature type="transmembrane region" description="Helical" evidence="11">
    <location>
        <begin position="98"/>
        <end position="122"/>
    </location>
</feature>
<dbReference type="Proteomes" id="UP000314982">
    <property type="component" value="Unassembled WGS sequence"/>
</dbReference>
<reference evidence="13" key="2">
    <citation type="submission" date="2025-08" db="UniProtKB">
        <authorList>
            <consortium name="Ensembl"/>
        </authorList>
    </citation>
    <scope>IDENTIFICATION</scope>
</reference>
<dbReference type="PRINTS" id="PR01471">
    <property type="entry name" value="HISTAMINEH3R"/>
</dbReference>
<evidence type="ECO:0000256" key="10">
    <source>
        <dbReference type="RuleBase" id="RU000688"/>
    </source>
</evidence>
<keyword evidence="14" id="KW-1185">Reference proteome</keyword>
<accession>A0A4W5ME03</accession>
<dbReference type="Pfam" id="PF00001">
    <property type="entry name" value="7tm_1"/>
    <property type="match status" value="2"/>
</dbReference>
<comment type="subcellular location">
    <subcellularLocation>
        <location evidence="1">Cell membrane</location>
        <topology evidence="1">Multi-pass membrane protein</topology>
    </subcellularLocation>
</comment>
<dbReference type="InterPro" id="IPR003980">
    <property type="entry name" value="Histamine_H3_rcpt"/>
</dbReference>
<evidence type="ECO:0000256" key="11">
    <source>
        <dbReference type="SAM" id="Phobius"/>
    </source>
</evidence>
<organism evidence="13 14">
    <name type="scientific">Hucho hucho</name>
    <name type="common">huchen</name>
    <dbReference type="NCBI Taxonomy" id="62062"/>
    <lineage>
        <taxon>Eukaryota</taxon>
        <taxon>Metazoa</taxon>
        <taxon>Chordata</taxon>
        <taxon>Craniata</taxon>
        <taxon>Vertebrata</taxon>
        <taxon>Euteleostomi</taxon>
        <taxon>Actinopterygii</taxon>
        <taxon>Neopterygii</taxon>
        <taxon>Teleostei</taxon>
        <taxon>Protacanthopterygii</taxon>
        <taxon>Salmoniformes</taxon>
        <taxon>Salmonidae</taxon>
        <taxon>Salmoninae</taxon>
        <taxon>Hucho</taxon>
    </lineage>
</organism>
<dbReference type="GO" id="GO:0030425">
    <property type="term" value="C:dendrite"/>
    <property type="evidence" value="ECO:0007669"/>
    <property type="project" value="TreeGrafter"/>
</dbReference>
<evidence type="ECO:0000256" key="1">
    <source>
        <dbReference type="ARBA" id="ARBA00004651"/>
    </source>
</evidence>
<feature type="domain" description="G-protein coupled receptors family 1 profile" evidence="12">
    <location>
        <begin position="77"/>
        <end position="402"/>
    </location>
</feature>
<keyword evidence="5 11" id="KW-1133">Transmembrane helix</keyword>
<keyword evidence="4 10" id="KW-0812">Transmembrane</keyword>
<dbReference type="Ensembl" id="ENSHHUT00000038496.1">
    <property type="protein sequence ID" value="ENSHHUP00000037021.1"/>
    <property type="gene ID" value="ENSHHUG00000023199.1"/>
</dbReference>
<keyword evidence="9 10" id="KW-0807">Transducer</keyword>
<evidence type="ECO:0000256" key="6">
    <source>
        <dbReference type="ARBA" id="ARBA00023040"/>
    </source>
</evidence>
<dbReference type="GO" id="GO:0007197">
    <property type="term" value="P:adenylate cyclase-inhibiting G protein-coupled acetylcholine receptor signaling pathway"/>
    <property type="evidence" value="ECO:0007669"/>
    <property type="project" value="TreeGrafter"/>
</dbReference>
<keyword evidence="6 10" id="KW-0297">G-protein coupled receptor</keyword>
<reference evidence="14" key="1">
    <citation type="submission" date="2018-06" db="EMBL/GenBank/DDBJ databases">
        <title>Genome assembly of Danube salmon.</title>
        <authorList>
            <person name="Macqueen D.J."/>
            <person name="Gundappa M.K."/>
        </authorList>
    </citation>
    <scope>NUCLEOTIDE SEQUENCE [LARGE SCALE GENOMIC DNA]</scope>
</reference>
<feature type="transmembrane region" description="Helical" evidence="11">
    <location>
        <begin position="178"/>
        <end position="200"/>
    </location>
</feature>
<dbReference type="PROSITE" id="PS50262">
    <property type="entry name" value="G_PROTEIN_RECEP_F1_2"/>
    <property type="match status" value="1"/>
</dbReference>
<keyword evidence="3" id="KW-0597">Phosphoprotein</keyword>
<protein>
    <submittedName>
        <fullName evidence="13">Histamine receptor H3</fullName>
    </submittedName>
</protein>
<evidence type="ECO:0000256" key="5">
    <source>
        <dbReference type="ARBA" id="ARBA00022989"/>
    </source>
</evidence>
<feature type="transmembrane region" description="Helical" evidence="11">
    <location>
        <begin position="134"/>
        <end position="157"/>
    </location>
</feature>
<sequence length="433" mass="48733">MQPESLLLGAGSSMAVTSYWKSNEMLNWSVVTQGNTTALGDMEMPANPRSHYGQFSPSTSVFLTVLMTLLVFTTVLGNALVILAFVVEKSLRTQGNFFFFNLAIADLLVGGFCIPVYIPYVITGEWRLGRGLCTIWLVVDYTLCTASVFNIVLISFDRFISVTRAVSYRCQKGVTREAVLKMMSVWLAAFLLYGPAIIIWEYIAGSSVVPDKECHAEFYFNWRRTQVRDEQPVEGPGDSETEALKAGVQHVFFVRPVEGDAPRIPNNAARLEGILSAAKVSAVTGNSNHERRKDSTILDLPPLQVGDMFQHSRRTRVQSAAHLFSKQRSRSEVAASRFRLSKDKKVAKSLAVIVCVFGLCWAPYTLLMIIRAACHAQCVQHYLYEISFWLLWVNSSINPVLYPLCHTSFRKAFRKLLCTTKIKIQPQYMEQMY</sequence>
<keyword evidence="2" id="KW-1003">Cell membrane</keyword>
<evidence type="ECO:0000256" key="3">
    <source>
        <dbReference type="ARBA" id="ARBA00022553"/>
    </source>
</evidence>
<reference evidence="13" key="3">
    <citation type="submission" date="2025-09" db="UniProtKB">
        <authorList>
            <consortium name="Ensembl"/>
        </authorList>
    </citation>
    <scope>IDENTIFICATION</scope>
</reference>
<dbReference type="PANTHER" id="PTHR24247">
    <property type="entry name" value="5-HYDROXYTRYPTAMINE RECEPTOR"/>
    <property type="match status" value="1"/>
</dbReference>
<evidence type="ECO:0000259" key="12">
    <source>
        <dbReference type="PROSITE" id="PS50262"/>
    </source>
</evidence>
<comment type="similarity">
    <text evidence="10">Belongs to the G-protein coupled receptor 1 family.</text>
</comment>
<keyword evidence="8 10" id="KW-0675">Receptor</keyword>
<dbReference type="SUPFAM" id="SSF81321">
    <property type="entry name" value="Family A G protein-coupled receptor-like"/>
    <property type="match status" value="2"/>
</dbReference>
<evidence type="ECO:0000256" key="2">
    <source>
        <dbReference type="ARBA" id="ARBA00022475"/>
    </source>
</evidence>
<dbReference type="PRINTS" id="PR00237">
    <property type="entry name" value="GPCRRHODOPSN"/>
</dbReference>
<evidence type="ECO:0000313" key="14">
    <source>
        <dbReference type="Proteomes" id="UP000314982"/>
    </source>
</evidence>
<dbReference type="PROSITE" id="PS00237">
    <property type="entry name" value="G_PROTEIN_RECEP_F1_1"/>
    <property type="match status" value="1"/>
</dbReference>
<evidence type="ECO:0000256" key="4">
    <source>
        <dbReference type="ARBA" id="ARBA00022692"/>
    </source>
</evidence>
<feature type="transmembrane region" description="Helical" evidence="11">
    <location>
        <begin position="350"/>
        <end position="370"/>
    </location>
</feature>
<evidence type="ECO:0000256" key="8">
    <source>
        <dbReference type="ARBA" id="ARBA00023170"/>
    </source>
</evidence>
<dbReference type="GO" id="GO:0045202">
    <property type="term" value="C:synapse"/>
    <property type="evidence" value="ECO:0007669"/>
    <property type="project" value="TreeGrafter"/>
</dbReference>
<dbReference type="GO" id="GO:0016907">
    <property type="term" value="F:G protein-coupled acetylcholine receptor activity"/>
    <property type="evidence" value="ECO:0007669"/>
    <property type="project" value="TreeGrafter"/>
</dbReference>
<dbReference type="Gene3D" id="1.20.1070.10">
    <property type="entry name" value="Rhodopsin 7-helix transmembrane proteins"/>
    <property type="match status" value="2"/>
</dbReference>
<dbReference type="GO" id="GO:0005886">
    <property type="term" value="C:plasma membrane"/>
    <property type="evidence" value="ECO:0007669"/>
    <property type="project" value="UniProtKB-SubCell"/>
</dbReference>
<name>A0A4W5ME03_9TELE</name>
<feature type="transmembrane region" description="Helical" evidence="11">
    <location>
        <begin position="61"/>
        <end position="86"/>
    </location>
</feature>
<evidence type="ECO:0000256" key="9">
    <source>
        <dbReference type="ARBA" id="ARBA00023224"/>
    </source>
</evidence>
<dbReference type="GeneTree" id="ENSGT00940000163206"/>
<evidence type="ECO:0000313" key="13">
    <source>
        <dbReference type="Ensembl" id="ENSHHUP00000037021.1"/>
    </source>
</evidence>
<keyword evidence="7 11" id="KW-0472">Membrane</keyword>
<evidence type="ECO:0000256" key="7">
    <source>
        <dbReference type="ARBA" id="ARBA00023136"/>
    </source>
</evidence>
<dbReference type="InterPro" id="IPR000276">
    <property type="entry name" value="GPCR_Rhodpsn"/>
</dbReference>
<dbReference type="PANTHER" id="PTHR24247:SF195">
    <property type="entry name" value="G-PROTEIN COUPLED RECEPTORS FAMILY 1 PROFILE DOMAIN-CONTAINING PROTEIN"/>
    <property type="match status" value="1"/>
</dbReference>
<dbReference type="AlphaFoldDB" id="A0A4W5ME03"/>
<dbReference type="GO" id="GO:0004993">
    <property type="term" value="F:G protein-coupled serotonin receptor activity"/>
    <property type="evidence" value="ECO:0007669"/>
    <property type="project" value="TreeGrafter"/>
</dbReference>
<dbReference type="InterPro" id="IPR017452">
    <property type="entry name" value="GPCR_Rhodpsn_7TM"/>
</dbReference>